<dbReference type="Proteomes" id="UP000501726">
    <property type="component" value="Chromosome"/>
</dbReference>
<evidence type="ECO:0000313" key="1">
    <source>
        <dbReference type="EMBL" id="BBP45730.1"/>
    </source>
</evidence>
<dbReference type="RefSeq" id="WP_173271699.1">
    <property type="nucleotide sequence ID" value="NZ_AP021889.1"/>
</dbReference>
<dbReference type="KEGG" id="tse:THMIRHAS_11030"/>
<accession>A0A6F8PUS4</accession>
<dbReference type="EMBL" id="AP021889">
    <property type="protein sequence ID" value="BBP45730.1"/>
    <property type="molecule type" value="Genomic_DNA"/>
</dbReference>
<organism evidence="1 2">
    <name type="scientific">Thiosulfatimonas sediminis</name>
    <dbReference type="NCBI Taxonomy" id="2675054"/>
    <lineage>
        <taxon>Bacteria</taxon>
        <taxon>Pseudomonadati</taxon>
        <taxon>Pseudomonadota</taxon>
        <taxon>Gammaproteobacteria</taxon>
        <taxon>Thiotrichales</taxon>
        <taxon>Piscirickettsiaceae</taxon>
        <taxon>Thiosulfatimonas</taxon>
    </lineage>
</organism>
<proteinExistence type="predicted"/>
<reference evidence="2" key="1">
    <citation type="submission" date="2019-11" db="EMBL/GenBank/DDBJ databases">
        <title>Isolation and characterization of two novel species in the genus Thiomicrorhabdus.</title>
        <authorList>
            <person name="Mochizuki J."/>
            <person name="Kojima H."/>
            <person name="Fukui M."/>
        </authorList>
    </citation>
    <scope>NUCLEOTIDE SEQUENCE [LARGE SCALE GENOMIC DNA]</scope>
    <source>
        <strain evidence="2">aks77</strain>
    </source>
</reference>
<keyword evidence="2" id="KW-1185">Reference proteome</keyword>
<dbReference type="AlphaFoldDB" id="A0A6F8PUS4"/>
<evidence type="ECO:0000313" key="2">
    <source>
        <dbReference type="Proteomes" id="UP000501726"/>
    </source>
</evidence>
<protein>
    <submittedName>
        <fullName evidence="1">Uncharacterized protein</fullName>
    </submittedName>
</protein>
<gene>
    <name evidence="1" type="ORF">THMIRHAS_11030</name>
</gene>
<name>A0A6F8PUS4_9GAMM</name>
<sequence>MLWEFWQAWRTPLNLNYVKPLGYLHESIAMRARARRCEPHWQAHYQHCQNGILQALKRAGNCSHLQEKSVLIFGAGHLEDIPLADLAVNFKRVILVDLLFSLQVRRTVSVYSNVQLIEHDVTENLAALFAEPKNTATQLQPPSKWLDRTDIGLVVSLNLITQLPLLPAKYLLKHGWLRLEQTERFSSLLIQQHLDYLHAFRCPVCLIADRQIVEFNHAGVQLDAFNPWWQVAAPSVIEQWDWELAPFGEIQRQTRQVHQVGLSYW</sequence>